<gene>
    <name evidence="8" type="ORF">C0068_01205</name>
</gene>
<keyword evidence="3" id="KW-0378">Hydrolase</keyword>
<evidence type="ECO:0000259" key="7">
    <source>
        <dbReference type="SMART" id="SM00226"/>
    </source>
</evidence>
<dbReference type="CDD" id="cd16343">
    <property type="entry name" value="LMWPTP"/>
    <property type="match status" value="1"/>
</dbReference>
<dbReference type="AlphaFoldDB" id="A0A2S4HKU5"/>
<dbReference type="Proteomes" id="UP000237222">
    <property type="component" value="Unassembled WGS sequence"/>
</dbReference>
<reference evidence="8 9" key="1">
    <citation type="submission" date="2018-01" db="EMBL/GenBank/DDBJ databases">
        <authorList>
            <person name="Yu X.-D."/>
        </authorList>
    </citation>
    <scope>NUCLEOTIDE SEQUENCE [LARGE SCALE GENOMIC DNA]</scope>
    <source>
        <strain evidence="8 9">ZX-21</strain>
    </source>
</reference>
<feature type="active site" evidence="6">
    <location>
        <position position="15"/>
    </location>
</feature>
<feature type="active site" description="Proton donor" evidence="6">
    <location>
        <position position="118"/>
    </location>
</feature>
<protein>
    <recommendedName>
        <fullName evidence="2">protein-tyrosine-phosphatase</fullName>
        <ecNumber evidence="2">3.1.3.48</ecNumber>
    </recommendedName>
</protein>
<evidence type="ECO:0000256" key="6">
    <source>
        <dbReference type="PIRSR" id="PIRSR617867-1"/>
    </source>
</evidence>
<dbReference type="PANTHER" id="PTHR11717:SF31">
    <property type="entry name" value="LOW MOLECULAR WEIGHT PROTEIN-TYROSINE-PHOSPHATASE ETP-RELATED"/>
    <property type="match status" value="1"/>
</dbReference>
<evidence type="ECO:0000256" key="5">
    <source>
        <dbReference type="ARBA" id="ARBA00051722"/>
    </source>
</evidence>
<feature type="domain" description="Phosphotyrosine protein phosphatase I" evidence="7">
    <location>
        <begin position="3"/>
        <end position="144"/>
    </location>
</feature>
<dbReference type="InterPro" id="IPR036196">
    <property type="entry name" value="Ptyr_pPase_sf"/>
</dbReference>
<evidence type="ECO:0000256" key="1">
    <source>
        <dbReference type="ARBA" id="ARBA00011063"/>
    </source>
</evidence>
<evidence type="ECO:0000256" key="3">
    <source>
        <dbReference type="ARBA" id="ARBA00022801"/>
    </source>
</evidence>
<dbReference type="RefSeq" id="WP_103682667.1">
    <property type="nucleotide sequence ID" value="NZ_PQGG01000003.1"/>
</dbReference>
<comment type="catalytic activity">
    <reaction evidence="5">
        <text>O-phospho-L-tyrosyl-[protein] + H2O = L-tyrosyl-[protein] + phosphate</text>
        <dbReference type="Rhea" id="RHEA:10684"/>
        <dbReference type="Rhea" id="RHEA-COMP:10136"/>
        <dbReference type="Rhea" id="RHEA-COMP:20101"/>
        <dbReference type="ChEBI" id="CHEBI:15377"/>
        <dbReference type="ChEBI" id="CHEBI:43474"/>
        <dbReference type="ChEBI" id="CHEBI:46858"/>
        <dbReference type="ChEBI" id="CHEBI:61978"/>
        <dbReference type="EC" id="3.1.3.48"/>
    </reaction>
</comment>
<dbReference type="InterPro" id="IPR023485">
    <property type="entry name" value="Ptyr_pPase"/>
</dbReference>
<dbReference type="PRINTS" id="PR00719">
    <property type="entry name" value="LMWPTPASE"/>
</dbReference>
<name>A0A2S4HKU5_9GAMM</name>
<sequence length="145" mass="16194">MFNNILMVCIGNICRSPSAEYMLKHKLAHKPNITIRSAGLGALVDKPIDPSAGQLLSANGIDASAHRARQLTTDMLLKADLILVMEQRHIKGVTDLAQQVSGKTFLLGKWSQNQAVPDPYRKSMEAFEHVYGQIDQFTNDWLKYL</sequence>
<dbReference type="Gene3D" id="3.40.50.2300">
    <property type="match status" value="1"/>
</dbReference>
<organism evidence="8 9">
    <name type="scientific">Zhongshania marina</name>
    <dbReference type="NCBI Taxonomy" id="2304603"/>
    <lineage>
        <taxon>Bacteria</taxon>
        <taxon>Pseudomonadati</taxon>
        <taxon>Pseudomonadota</taxon>
        <taxon>Gammaproteobacteria</taxon>
        <taxon>Cellvibrionales</taxon>
        <taxon>Spongiibacteraceae</taxon>
        <taxon>Zhongshania</taxon>
    </lineage>
</organism>
<dbReference type="PANTHER" id="PTHR11717">
    <property type="entry name" value="LOW MOLECULAR WEIGHT PROTEIN TYROSINE PHOSPHATASE"/>
    <property type="match status" value="1"/>
</dbReference>
<dbReference type="EMBL" id="PQGG01000003">
    <property type="protein sequence ID" value="POP54624.1"/>
    <property type="molecule type" value="Genomic_DNA"/>
</dbReference>
<proteinExistence type="inferred from homology"/>
<dbReference type="InterPro" id="IPR050438">
    <property type="entry name" value="LMW_PTPase"/>
</dbReference>
<comment type="caution">
    <text evidence="8">The sequence shown here is derived from an EMBL/GenBank/DDBJ whole genome shotgun (WGS) entry which is preliminary data.</text>
</comment>
<keyword evidence="4" id="KW-0904">Protein phosphatase</keyword>
<evidence type="ECO:0000256" key="4">
    <source>
        <dbReference type="ARBA" id="ARBA00022912"/>
    </source>
</evidence>
<dbReference type="Pfam" id="PF01451">
    <property type="entry name" value="LMWPc"/>
    <property type="match status" value="1"/>
</dbReference>
<dbReference type="EC" id="3.1.3.48" evidence="2"/>
<evidence type="ECO:0000313" key="9">
    <source>
        <dbReference type="Proteomes" id="UP000237222"/>
    </source>
</evidence>
<dbReference type="SMART" id="SM00226">
    <property type="entry name" value="LMWPc"/>
    <property type="match status" value="1"/>
</dbReference>
<dbReference type="InterPro" id="IPR017867">
    <property type="entry name" value="Tyr_phospatase_low_mol_wt"/>
</dbReference>
<dbReference type="GO" id="GO:0004725">
    <property type="term" value="F:protein tyrosine phosphatase activity"/>
    <property type="evidence" value="ECO:0007669"/>
    <property type="project" value="UniProtKB-EC"/>
</dbReference>
<dbReference type="SUPFAM" id="SSF52788">
    <property type="entry name" value="Phosphotyrosine protein phosphatases I"/>
    <property type="match status" value="1"/>
</dbReference>
<accession>A0A2S4HKU5</accession>
<comment type="similarity">
    <text evidence="1">Belongs to the low molecular weight phosphotyrosine protein phosphatase family.</text>
</comment>
<feature type="active site" description="Nucleophile" evidence="6">
    <location>
        <position position="9"/>
    </location>
</feature>
<evidence type="ECO:0000313" key="8">
    <source>
        <dbReference type="EMBL" id="POP54624.1"/>
    </source>
</evidence>
<dbReference type="OrthoDB" id="9784339at2"/>
<evidence type="ECO:0000256" key="2">
    <source>
        <dbReference type="ARBA" id="ARBA00013064"/>
    </source>
</evidence>